<feature type="non-terminal residue" evidence="2">
    <location>
        <position position="1"/>
    </location>
</feature>
<proteinExistence type="predicted"/>
<dbReference type="GO" id="GO:0004386">
    <property type="term" value="F:helicase activity"/>
    <property type="evidence" value="ECO:0007669"/>
    <property type="project" value="UniProtKB-KW"/>
</dbReference>
<evidence type="ECO:0000256" key="1">
    <source>
        <dbReference type="SAM" id="MobiDB-lite"/>
    </source>
</evidence>
<evidence type="ECO:0000313" key="2">
    <source>
        <dbReference type="EMBL" id="TGE12817.1"/>
    </source>
</evidence>
<evidence type="ECO:0000313" key="3">
    <source>
        <dbReference type="Proteomes" id="UP000298196"/>
    </source>
</evidence>
<keyword evidence="2" id="KW-0378">Hydrolase</keyword>
<organism evidence="2 3">
    <name type="scientific">Salmonella enterica subsp. enterica serovar Poona</name>
    <dbReference type="NCBI Taxonomy" id="436295"/>
    <lineage>
        <taxon>Bacteria</taxon>
        <taxon>Pseudomonadati</taxon>
        <taxon>Pseudomonadota</taxon>
        <taxon>Gammaproteobacteria</taxon>
        <taxon>Enterobacterales</taxon>
        <taxon>Enterobacteriaceae</taxon>
        <taxon>Salmonella</taxon>
    </lineage>
</organism>
<comment type="caution">
    <text evidence="2">The sequence shown here is derived from an EMBL/GenBank/DDBJ whole genome shotgun (WGS) entry which is preliminary data.</text>
</comment>
<reference evidence="2 3" key="1">
    <citation type="submission" date="2018-03" db="EMBL/GenBank/DDBJ databases">
        <title>Non-Typhoidal Salmonella genome sequencing and assembly.</title>
        <authorList>
            <person name="Matchawe C."/>
        </authorList>
    </citation>
    <scope>NUCLEOTIDE SEQUENCE [LARGE SCALE GENOMIC DNA]</scope>
    <source>
        <strain evidence="2 3">22sa</strain>
    </source>
</reference>
<dbReference type="EMBL" id="PYKI01000640">
    <property type="protein sequence ID" value="TGE12817.1"/>
    <property type="molecule type" value="Genomic_DNA"/>
</dbReference>
<feature type="region of interest" description="Disordered" evidence="1">
    <location>
        <begin position="1"/>
        <end position="29"/>
    </location>
</feature>
<protein>
    <submittedName>
        <fullName evidence="2">Helicase</fullName>
    </submittedName>
</protein>
<dbReference type="Proteomes" id="UP000298196">
    <property type="component" value="Unassembled WGS sequence"/>
</dbReference>
<feature type="compositionally biased region" description="Basic residues" evidence="1">
    <location>
        <begin position="1"/>
        <end position="18"/>
    </location>
</feature>
<name>A0A4Z0PEL7_SALET</name>
<accession>A0A4Z0PEL7</accession>
<keyword evidence="2" id="KW-0347">Helicase</keyword>
<feature type="compositionally biased region" description="Polar residues" evidence="1">
    <location>
        <begin position="20"/>
        <end position="29"/>
    </location>
</feature>
<keyword evidence="2" id="KW-0547">Nucleotide-binding</keyword>
<dbReference type="AlphaFoldDB" id="A0A4Z0PEL7"/>
<sequence>EKKRPRDTKNICKRRKASGTKYQVHSSEE</sequence>
<gene>
    <name evidence="2" type="ORF">C9F07_05530</name>
</gene>
<keyword evidence="3" id="KW-1185">Reference proteome</keyword>
<keyword evidence="2" id="KW-0067">ATP-binding</keyword>